<organism evidence="1 2">
    <name type="scientific">Georgenia halotolerans</name>
    <dbReference type="NCBI Taxonomy" id="3028317"/>
    <lineage>
        <taxon>Bacteria</taxon>
        <taxon>Bacillati</taxon>
        <taxon>Actinomycetota</taxon>
        <taxon>Actinomycetes</taxon>
        <taxon>Micrococcales</taxon>
        <taxon>Bogoriellaceae</taxon>
        <taxon>Georgenia</taxon>
    </lineage>
</organism>
<dbReference type="EMBL" id="JARACI010000044">
    <property type="protein sequence ID" value="MDD9204875.1"/>
    <property type="molecule type" value="Genomic_DNA"/>
</dbReference>
<protein>
    <submittedName>
        <fullName evidence="1">Uncharacterized protein</fullName>
    </submittedName>
</protein>
<accession>A0ABT5TS38</accession>
<dbReference type="Proteomes" id="UP001165561">
    <property type="component" value="Unassembled WGS sequence"/>
</dbReference>
<feature type="non-terminal residue" evidence="1">
    <location>
        <position position="74"/>
    </location>
</feature>
<comment type="caution">
    <text evidence="1">The sequence shown here is derived from an EMBL/GenBank/DDBJ whole genome shotgun (WGS) entry which is preliminary data.</text>
</comment>
<name>A0ABT5TS38_9MICO</name>
<evidence type="ECO:0000313" key="2">
    <source>
        <dbReference type="Proteomes" id="UP001165561"/>
    </source>
</evidence>
<sequence>MIEISVEPHAHVPTVLRPAGWVRGGVTAYEVRWQPADPEIAHGHRPPLGARHRRAAAAEAVSRAAAALQAVVGG</sequence>
<gene>
    <name evidence="1" type="ORF">PU560_00180</name>
</gene>
<reference evidence="1" key="1">
    <citation type="submission" date="2023-02" db="EMBL/GenBank/DDBJ databases">
        <title>Georgenia sp.10Sc9-8, isolated from a soil sample collected from the Taklamakan desert.</title>
        <authorList>
            <person name="Liu S."/>
        </authorList>
    </citation>
    <scope>NUCLEOTIDE SEQUENCE</scope>
    <source>
        <strain evidence="1">10Sc9-8</strain>
    </source>
</reference>
<keyword evidence="2" id="KW-1185">Reference proteome</keyword>
<proteinExistence type="predicted"/>
<evidence type="ECO:0000313" key="1">
    <source>
        <dbReference type="EMBL" id="MDD9204875.1"/>
    </source>
</evidence>